<dbReference type="SUPFAM" id="SSF52980">
    <property type="entry name" value="Restriction endonuclease-like"/>
    <property type="match status" value="1"/>
</dbReference>
<evidence type="ECO:0000313" key="3">
    <source>
        <dbReference type="EMBL" id="KKQ94201.1"/>
    </source>
</evidence>
<accession>A0A0G0PXT7</accession>
<dbReference type="EMBL" id="LBVW01000003">
    <property type="protein sequence ID" value="KKQ94201.1"/>
    <property type="molecule type" value="Genomic_DNA"/>
</dbReference>
<dbReference type="NCBIfam" id="NF009150">
    <property type="entry name" value="PRK12497.1-3"/>
    <property type="match status" value="1"/>
</dbReference>
<proteinExistence type="inferred from homology"/>
<evidence type="ECO:0000313" key="4">
    <source>
        <dbReference type="Proteomes" id="UP000034932"/>
    </source>
</evidence>
<gene>
    <name evidence="3" type="ORF">UT19_C0003G0006</name>
</gene>
<dbReference type="CDD" id="cd20736">
    <property type="entry name" value="PoNe_Nuclease"/>
    <property type="match status" value="1"/>
</dbReference>
<reference evidence="3 4" key="1">
    <citation type="journal article" date="2015" name="Nature">
        <title>rRNA introns, odd ribosomes, and small enigmatic genomes across a large radiation of phyla.</title>
        <authorList>
            <person name="Brown C.T."/>
            <person name="Hug L.A."/>
            <person name="Thomas B.C."/>
            <person name="Sharon I."/>
            <person name="Castelle C.J."/>
            <person name="Singh A."/>
            <person name="Wilkins M.J."/>
            <person name="Williams K.H."/>
            <person name="Banfield J.F."/>
        </authorList>
    </citation>
    <scope>NUCLEOTIDE SEQUENCE [LARGE SCALE GENOMIC DNA]</scope>
</reference>
<comment type="similarity">
    <text evidence="1 2">Belongs to the UPF0102 family.</text>
</comment>
<organism evidence="3 4">
    <name type="scientific">Candidatus Woesebacteria bacterium GW2011_GWB1_39_10b</name>
    <dbReference type="NCBI Taxonomy" id="1618573"/>
    <lineage>
        <taxon>Bacteria</taxon>
        <taxon>Candidatus Woeseibacteriota</taxon>
    </lineage>
</organism>
<dbReference type="NCBIfam" id="NF009154">
    <property type="entry name" value="PRK12497.3-3"/>
    <property type="match status" value="1"/>
</dbReference>
<evidence type="ECO:0000256" key="2">
    <source>
        <dbReference type="HAMAP-Rule" id="MF_00048"/>
    </source>
</evidence>
<dbReference type="HAMAP" id="MF_00048">
    <property type="entry name" value="UPF0102"/>
    <property type="match status" value="1"/>
</dbReference>
<sequence length="117" mass="13653">MKGKRLSGDIGEEYAVGLLKEHNYKILERNFRTKVGEIDIIAEDRDTLVFVEVKTRWSKKYGKPEEAVNKRKLYRIKRAGDYYLLTHKNVFNKQRIDVVAIEVNNKKVSSAKIIKVV</sequence>
<dbReference type="Gene3D" id="3.40.1350.10">
    <property type="match status" value="1"/>
</dbReference>
<dbReference type="InterPro" id="IPR003509">
    <property type="entry name" value="UPF0102_YraN-like"/>
</dbReference>
<dbReference type="Pfam" id="PF02021">
    <property type="entry name" value="UPF0102"/>
    <property type="match status" value="1"/>
</dbReference>
<dbReference type="AlphaFoldDB" id="A0A0G0PXT7"/>
<dbReference type="PANTHER" id="PTHR34039:SF1">
    <property type="entry name" value="UPF0102 PROTEIN YRAN"/>
    <property type="match status" value="1"/>
</dbReference>
<dbReference type="GO" id="GO:0003676">
    <property type="term" value="F:nucleic acid binding"/>
    <property type="evidence" value="ECO:0007669"/>
    <property type="project" value="InterPro"/>
</dbReference>
<dbReference type="Proteomes" id="UP000034932">
    <property type="component" value="Unassembled WGS sequence"/>
</dbReference>
<protein>
    <recommendedName>
        <fullName evidence="2">UPF0102 protein UT19_C0003G0006</fullName>
    </recommendedName>
</protein>
<name>A0A0G0PXT7_9BACT</name>
<dbReference type="InterPro" id="IPR011856">
    <property type="entry name" value="tRNA_endonuc-like_dom_sf"/>
</dbReference>
<dbReference type="STRING" id="1618573.UT19_C0003G0006"/>
<comment type="caution">
    <text evidence="3">The sequence shown here is derived from an EMBL/GenBank/DDBJ whole genome shotgun (WGS) entry which is preliminary data.</text>
</comment>
<evidence type="ECO:0000256" key="1">
    <source>
        <dbReference type="ARBA" id="ARBA00006738"/>
    </source>
</evidence>
<dbReference type="PANTHER" id="PTHR34039">
    <property type="entry name" value="UPF0102 PROTEIN YRAN"/>
    <property type="match status" value="1"/>
</dbReference>
<dbReference type="InterPro" id="IPR011335">
    <property type="entry name" value="Restrct_endonuc-II-like"/>
</dbReference>